<dbReference type="GO" id="GO:0016491">
    <property type="term" value="F:oxidoreductase activity"/>
    <property type="evidence" value="ECO:0007669"/>
    <property type="project" value="UniProtKB-KW"/>
</dbReference>
<evidence type="ECO:0000256" key="5">
    <source>
        <dbReference type="ARBA" id="ARBA00022827"/>
    </source>
</evidence>
<dbReference type="GO" id="GO:0046872">
    <property type="term" value="F:metal ion binding"/>
    <property type="evidence" value="ECO:0007669"/>
    <property type="project" value="UniProtKB-KW"/>
</dbReference>
<keyword evidence="12" id="KW-0472">Membrane</keyword>
<dbReference type="HOGENOM" id="CLU_420255_0_0_5"/>
<dbReference type="CDD" id="cd06217">
    <property type="entry name" value="FNR_iron_sulfur_binding_3"/>
    <property type="match status" value="1"/>
</dbReference>
<keyword evidence="7" id="KW-0408">Iron</keyword>
<evidence type="ECO:0000256" key="3">
    <source>
        <dbReference type="ARBA" id="ARBA00022714"/>
    </source>
</evidence>
<sequence>MQKSFRFGLCVAMTFLTASIVHAEDADEHAAHHGSASPPGGVAVGSMASSGMKPAGEMQSMMGEMMEGEHGGRRQSPFFSQLLALPALDDAARQALLRQAEQRSHRGLMLISEAARAAAHAETATEQIAAVRNLREGSDLLDSGAAARMALAGTGKPAGAAMNWFRDRLSIEPDETHAAHPFGLSPSHLLLMLFLLLLSTGLAALQLLRLKRIRQIVAARKGTAKVANTQPSPAAAPEMQAATAGALAPSNAPAPAGASLRKPRPWSGPLRVTRIIRETPTIRTFRLADPAADRLPFDFLPGQFLQIEVEPEPGKRARRSYTIASSPTQRAYVELTVKREEQGAVSRHLHDTLIVGDLVRASGPFGSFTFTGTTADSIVLIAGGVGITPMMSVLRYLTDTAWPGEIFFLYGARSTDEFVFRDEIERLERLHDNLHVFAAMERSPGTVWHGAVGPLTRDMLLSAVPDIARRRIHLCGPPAMMAAMKAELAELGVPEVQLHTEAFGPASLPIDPVDAPSAPGNDASRTVQPPSAPSTRIAEASVTFALSGVSAALAGDQTVLEAAEGVGVEIPYSCRTGDCGLCVTKLLDGEVTMANEAGLAPEDKANGYILACQAKGSGKPIVVEA</sequence>
<dbReference type="InterPro" id="IPR008333">
    <property type="entry name" value="Cbr1-like_FAD-bd_dom"/>
</dbReference>
<evidence type="ECO:0000256" key="8">
    <source>
        <dbReference type="ARBA" id="ARBA00023014"/>
    </source>
</evidence>
<dbReference type="PROSITE" id="PS00197">
    <property type="entry name" value="2FE2S_FER_1"/>
    <property type="match status" value="1"/>
</dbReference>
<proteinExistence type="inferred from homology"/>
<dbReference type="PROSITE" id="PS51085">
    <property type="entry name" value="2FE2S_FER_2"/>
    <property type="match status" value="1"/>
</dbReference>
<evidence type="ECO:0000259" key="15">
    <source>
        <dbReference type="PROSITE" id="PS51384"/>
    </source>
</evidence>
<dbReference type="Pfam" id="PF00175">
    <property type="entry name" value="NAD_binding_1"/>
    <property type="match status" value="1"/>
</dbReference>
<dbReference type="PROSITE" id="PS51384">
    <property type="entry name" value="FAD_FR"/>
    <property type="match status" value="1"/>
</dbReference>
<comment type="similarity">
    <text evidence="10">In the N-terminal section; belongs to the FAD-binding oxidoreductase type 6 family.</text>
</comment>
<dbReference type="PANTHER" id="PTHR47354:SF6">
    <property type="entry name" value="NADH OXIDOREDUCTASE HCR"/>
    <property type="match status" value="1"/>
</dbReference>
<evidence type="ECO:0000256" key="13">
    <source>
        <dbReference type="SAM" id="SignalP"/>
    </source>
</evidence>
<dbReference type="SUPFAM" id="SSF63380">
    <property type="entry name" value="Riboflavin synthase domain-like"/>
    <property type="match status" value="1"/>
</dbReference>
<dbReference type="InterPro" id="IPR017927">
    <property type="entry name" value="FAD-bd_FR_type"/>
</dbReference>
<dbReference type="InterPro" id="IPR001041">
    <property type="entry name" value="2Fe-2S_ferredoxin-type"/>
</dbReference>
<dbReference type="RefSeq" id="WP_011542740.1">
    <property type="nucleotide sequence ID" value="NC_008048.1"/>
</dbReference>
<feature type="chain" id="PRO_5004189415" evidence="13">
    <location>
        <begin position="24"/>
        <end position="625"/>
    </location>
</feature>
<keyword evidence="12" id="KW-0812">Transmembrane</keyword>
<keyword evidence="5" id="KW-0274">FAD</keyword>
<dbReference type="Gene3D" id="3.10.20.30">
    <property type="match status" value="1"/>
</dbReference>
<dbReference type="InterPro" id="IPR001433">
    <property type="entry name" value="OxRdtase_FAD/NAD-bd"/>
</dbReference>
<evidence type="ECO:0000256" key="12">
    <source>
        <dbReference type="SAM" id="Phobius"/>
    </source>
</evidence>
<dbReference type="Gene3D" id="2.40.30.10">
    <property type="entry name" value="Translation factors"/>
    <property type="match status" value="1"/>
</dbReference>
<feature type="domain" description="FAD-binding FR-type" evidence="15">
    <location>
        <begin position="265"/>
        <end position="371"/>
    </location>
</feature>
<dbReference type="CDD" id="cd00207">
    <property type="entry name" value="fer2"/>
    <property type="match status" value="1"/>
</dbReference>
<keyword evidence="6" id="KW-0560">Oxidoreductase</keyword>
<feature type="region of interest" description="Disordered" evidence="11">
    <location>
        <begin position="29"/>
        <end position="55"/>
    </location>
</feature>
<evidence type="ECO:0000313" key="17">
    <source>
        <dbReference type="Proteomes" id="UP000006578"/>
    </source>
</evidence>
<keyword evidence="12" id="KW-1133">Transmembrane helix</keyword>
<evidence type="ECO:0000259" key="14">
    <source>
        <dbReference type="PROSITE" id="PS51085"/>
    </source>
</evidence>
<dbReference type="PANTHER" id="PTHR47354">
    <property type="entry name" value="NADH OXIDOREDUCTASE HCR"/>
    <property type="match status" value="1"/>
</dbReference>
<feature type="domain" description="2Fe-2S ferredoxin-type" evidence="14">
    <location>
        <begin position="540"/>
        <end position="625"/>
    </location>
</feature>
<keyword evidence="8" id="KW-0411">Iron-sulfur</keyword>
<dbReference type="eggNOG" id="COG1018">
    <property type="taxonomic scope" value="Bacteria"/>
</dbReference>
<evidence type="ECO:0000313" key="16">
    <source>
        <dbReference type="EMBL" id="ABF54175.1"/>
    </source>
</evidence>
<evidence type="ECO:0000256" key="7">
    <source>
        <dbReference type="ARBA" id="ARBA00023004"/>
    </source>
</evidence>
<dbReference type="PRINTS" id="PR00410">
    <property type="entry name" value="PHEHYDRXLASE"/>
</dbReference>
<protein>
    <submittedName>
        <fullName evidence="16">Oxidoreductase FAD-binding region</fullName>
    </submittedName>
</protein>
<dbReference type="Pfam" id="PF00970">
    <property type="entry name" value="FAD_binding_6"/>
    <property type="match status" value="1"/>
</dbReference>
<dbReference type="GO" id="GO:0051537">
    <property type="term" value="F:2 iron, 2 sulfur cluster binding"/>
    <property type="evidence" value="ECO:0007669"/>
    <property type="project" value="UniProtKB-KW"/>
</dbReference>
<keyword evidence="4" id="KW-0479">Metal-binding</keyword>
<dbReference type="OrthoDB" id="9786134at2"/>
<organism evidence="16 17">
    <name type="scientific">Sphingopyxis alaskensis (strain DSM 13593 / LMG 18877 / RB2256)</name>
    <name type="common">Sphingomonas alaskensis</name>
    <dbReference type="NCBI Taxonomy" id="317655"/>
    <lineage>
        <taxon>Bacteria</taxon>
        <taxon>Pseudomonadati</taxon>
        <taxon>Pseudomonadota</taxon>
        <taxon>Alphaproteobacteria</taxon>
        <taxon>Sphingomonadales</taxon>
        <taxon>Sphingomonadaceae</taxon>
        <taxon>Sphingopyxis</taxon>
    </lineage>
</organism>
<accession>Q1GQ97</accession>
<dbReference type="InterPro" id="IPR001709">
    <property type="entry name" value="Flavoprot_Pyr_Nucl_cyt_Rdtase"/>
</dbReference>
<dbReference type="SUPFAM" id="SSF54292">
    <property type="entry name" value="2Fe-2S ferredoxin-like"/>
    <property type="match status" value="1"/>
</dbReference>
<comment type="cofactor">
    <cofactor evidence="1">
        <name>FAD</name>
        <dbReference type="ChEBI" id="CHEBI:57692"/>
    </cofactor>
</comment>
<dbReference type="InterPro" id="IPR006058">
    <property type="entry name" value="2Fe2S_fd_BS"/>
</dbReference>
<name>Q1GQ97_SPHAL</name>
<feature type="region of interest" description="Disordered" evidence="11">
    <location>
        <begin position="508"/>
        <end position="534"/>
    </location>
</feature>
<evidence type="ECO:0000256" key="4">
    <source>
        <dbReference type="ARBA" id="ARBA00022723"/>
    </source>
</evidence>
<keyword evidence="13" id="KW-0732">Signal</keyword>
<comment type="cofactor">
    <cofactor evidence="9">
        <name>[2Fe-2S] cluster</name>
        <dbReference type="ChEBI" id="CHEBI:190135"/>
    </cofactor>
</comment>
<feature type="region of interest" description="Disordered" evidence="11">
    <location>
        <begin position="222"/>
        <end position="243"/>
    </location>
</feature>
<feature type="transmembrane region" description="Helical" evidence="12">
    <location>
        <begin position="189"/>
        <end position="208"/>
    </location>
</feature>
<dbReference type="EMBL" id="CP000356">
    <property type="protein sequence ID" value="ABF54175.1"/>
    <property type="molecule type" value="Genomic_DNA"/>
</dbReference>
<evidence type="ECO:0000256" key="1">
    <source>
        <dbReference type="ARBA" id="ARBA00001974"/>
    </source>
</evidence>
<evidence type="ECO:0000256" key="6">
    <source>
        <dbReference type="ARBA" id="ARBA00023002"/>
    </source>
</evidence>
<dbReference type="InterPro" id="IPR012675">
    <property type="entry name" value="Beta-grasp_dom_sf"/>
</dbReference>
<dbReference type="InterPro" id="IPR050415">
    <property type="entry name" value="MRET"/>
</dbReference>
<feature type="compositionally biased region" description="Low complexity" evidence="11">
    <location>
        <begin position="231"/>
        <end position="243"/>
    </location>
</feature>
<dbReference type="InterPro" id="IPR036010">
    <property type="entry name" value="2Fe-2S_ferredoxin-like_sf"/>
</dbReference>
<evidence type="ECO:0000256" key="9">
    <source>
        <dbReference type="ARBA" id="ARBA00034078"/>
    </source>
</evidence>
<dbReference type="AlphaFoldDB" id="Q1GQ97"/>
<dbReference type="Pfam" id="PF00111">
    <property type="entry name" value="Fer2"/>
    <property type="match status" value="1"/>
</dbReference>
<dbReference type="STRING" id="317655.Sala_2468"/>
<evidence type="ECO:0000256" key="2">
    <source>
        <dbReference type="ARBA" id="ARBA00022630"/>
    </source>
</evidence>
<dbReference type="KEGG" id="sal:Sala_2468"/>
<dbReference type="Gene3D" id="3.40.50.80">
    <property type="entry name" value="Nucleotide-binding domain of ferredoxin-NADP reductase (FNR) module"/>
    <property type="match status" value="1"/>
</dbReference>
<feature type="signal peptide" evidence="13">
    <location>
        <begin position="1"/>
        <end position="23"/>
    </location>
</feature>
<keyword evidence="2" id="KW-0285">Flavoprotein</keyword>
<keyword evidence="3" id="KW-0001">2Fe-2S</keyword>
<reference evidence="16 17" key="1">
    <citation type="journal article" date="2009" name="Proc. Natl. Acad. Sci. U.S.A.">
        <title>The genomic basis of trophic strategy in marine bacteria.</title>
        <authorList>
            <person name="Lauro F.M."/>
            <person name="McDougald D."/>
            <person name="Thomas T."/>
            <person name="Williams T.J."/>
            <person name="Egan S."/>
            <person name="Rice S."/>
            <person name="DeMaere M.Z."/>
            <person name="Ting L."/>
            <person name="Ertan H."/>
            <person name="Johnson J."/>
            <person name="Ferriera S."/>
            <person name="Lapidus A."/>
            <person name="Anderson I."/>
            <person name="Kyrpides N."/>
            <person name="Munk A.C."/>
            <person name="Detter C."/>
            <person name="Han C.S."/>
            <person name="Brown M.V."/>
            <person name="Robb F.T."/>
            <person name="Kjelleberg S."/>
            <person name="Cavicchioli R."/>
        </authorList>
    </citation>
    <scope>NUCLEOTIDE SEQUENCE [LARGE SCALE GENOMIC DNA]</scope>
    <source>
        <strain evidence="17">DSM 13593 / LMG 18877 / RB2256</strain>
    </source>
</reference>
<evidence type="ECO:0000256" key="11">
    <source>
        <dbReference type="SAM" id="MobiDB-lite"/>
    </source>
</evidence>
<dbReference type="SUPFAM" id="SSF52343">
    <property type="entry name" value="Ferredoxin reductase-like, C-terminal NADP-linked domain"/>
    <property type="match status" value="1"/>
</dbReference>
<dbReference type="PRINTS" id="PR00371">
    <property type="entry name" value="FPNCR"/>
</dbReference>
<evidence type="ECO:0000256" key="10">
    <source>
        <dbReference type="ARBA" id="ARBA00061434"/>
    </source>
</evidence>
<dbReference type="InterPro" id="IPR039261">
    <property type="entry name" value="FNR_nucleotide-bd"/>
</dbReference>
<keyword evidence="17" id="KW-1185">Reference proteome</keyword>
<feature type="compositionally biased region" description="Low complexity" evidence="11">
    <location>
        <begin position="40"/>
        <end position="55"/>
    </location>
</feature>
<dbReference type="InterPro" id="IPR017938">
    <property type="entry name" value="Riboflavin_synthase-like_b-brl"/>
</dbReference>
<dbReference type="Proteomes" id="UP000006578">
    <property type="component" value="Chromosome"/>
</dbReference>
<gene>
    <name evidence="16" type="ordered locus">Sala_2468</name>
</gene>